<accession>A0ABT3GQK8</accession>
<comment type="caution">
    <text evidence="1">The sequence shown here is derived from an EMBL/GenBank/DDBJ whole genome shotgun (WGS) entry which is preliminary data.</text>
</comment>
<keyword evidence="2" id="KW-1185">Reference proteome</keyword>
<evidence type="ECO:0000313" key="2">
    <source>
        <dbReference type="Proteomes" id="UP001320876"/>
    </source>
</evidence>
<evidence type="ECO:0000313" key="1">
    <source>
        <dbReference type="EMBL" id="MCW1925810.1"/>
    </source>
</evidence>
<dbReference type="EMBL" id="JAPDDT010000017">
    <property type="protein sequence ID" value="MCW1925810.1"/>
    <property type="molecule type" value="Genomic_DNA"/>
</dbReference>
<proteinExistence type="predicted"/>
<name>A0ABT3GQK8_9BACT</name>
<protein>
    <submittedName>
        <fullName evidence="1">Uncharacterized protein</fullName>
    </submittedName>
</protein>
<reference evidence="1 2" key="1">
    <citation type="submission" date="2022-10" db="EMBL/GenBank/DDBJ databases">
        <title>Luteolibacter arcticus strain CCTCC AB 2014275, whole genome shotgun sequencing project.</title>
        <authorList>
            <person name="Zhao G."/>
            <person name="Shen L."/>
        </authorList>
    </citation>
    <scope>NUCLEOTIDE SEQUENCE [LARGE SCALE GENOMIC DNA]</scope>
    <source>
        <strain evidence="1 2">CCTCC AB 2014275</strain>
    </source>
</reference>
<sequence length="215" mass="24630">MKPIIYYLDDIPEGRRDLRMQLRALFEPDFEVQELPLEQDIGRYLDHIHDLPVAAIFIDQNLDESGEISGYTGVRLASFLRGILPELPLYLVTAHPIQGELESEEAGNAEAVVAKTSLLLDSPTSLRFRRQFLRDVGRYHDALSSDQQRFRDLLPRKLRGELQADELAEYETLKTARNIVTEAAEEANTEAVQEKMGEIQRLLEEVEKVRRSTHS</sequence>
<organism evidence="1 2">
    <name type="scientific">Luteolibacter arcticus</name>
    <dbReference type="NCBI Taxonomy" id="1581411"/>
    <lineage>
        <taxon>Bacteria</taxon>
        <taxon>Pseudomonadati</taxon>
        <taxon>Verrucomicrobiota</taxon>
        <taxon>Verrucomicrobiia</taxon>
        <taxon>Verrucomicrobiales</taxon>
        <taxon>Verrucomicrobiaceae</taxon>
        <taxon>Luteolibacter</taxon>
    </lineage>
</organism>
<gene>
    <name evidence="1" type="ORF">OKA05_24845</name>
</gene>
<dbReference type="Proteomes" id="UP001320876">
    <property type="component" value="Unassembled WGS sequence"/>
</dbReference>
<dbReference type="RefSeq" id="WP_264489917.1">
    <property type="nucleotide sequence ID" value="NZ_JAPDDT010000017.1"/>
</dbReference>